<dbReference type="EMBL" id="CP003597">
    <property type="protein sequence ID" value="AFY88927.1"/>
    <property type="molecule type" value="Genomic_DNA"/>
</dbReference>
<sequence length="38" mass="4106">MGNGKEILGAGSPKISFHSELGVVNPPYPSRSEFLEYP</sequence>
<keyword evidence="2" id="KW-1185">Reference proteome</keyword>
<dbReference type="AlphaFoldDB" id="K9U1G1"/>
<organism evidence="1 2">
    <name type="scientific">Chroococcidiopsis thermalis (strain PCC 7203)</name>
    <dbReference type="NCBI Taxonomy" id="251229"/>
    <lineage>
        <taxon>Bacteria</taxon>
        <taxon>Bacillati</taxon>
        <taxon>Cyanobacteriota</taxon>
        <taxon>Cyanophyceae</taxon>
        <taxon>Chroococcidiopsidales</taxon>
        <taxon>Chroococcidiopsidaceae</taxon>
        <taxon>Chroococcidiopsis</taxon>
    </lineage>
</organism>
<protein>
    <submittedName>
        <fullName evidence="1">Uncharacterized protein</fullName>
    </submittedName>
</protein>
<dbReference type="STRING" id="251229.Chro_3469"/>
<reference evidence="1 2" key="1">
    <citation type="submission" date="2012-06" db="EMBL/GenBank/DDBJ databases">
        <title>Finished chromosome of genome of Chroococcidiopsis thermalis PCC 7203.</title>
        <authorList>
            <consortium name="US DOE Joint Genome Institute"/>
            <person name="Gugger M."/>
            <person name="Coursin T."/>
            <person name="Rippka R."/>
            <person name="Tandeau De Marsac N."/>
            <person name="Huntemann M."/>
            <person name="Wei C.-L."/>
            <person name="Han J."/>
            <person name="Detter J.C."/>
            <person name="Han C."/>
            <person name="Tapia R."/>
            <person name="Davenport K."/>
            <person name="Daligault H."/>
            <person name="Erkkila T."/>
            <person name="Gu W."/>
            <person name="Munk A.C.C."/>
            <person name="Teshima H."/>
            <person name="Xu Y."/>
            <person name="Chain P."/>
            <person name="Chen A."/>
            <person name="Krypides N."/>
            <person name="Mavromatis K."/>
            <person name="Markowitz V."/>
            <person name="Szeto E."/>
            <person name="Ivanova N."/>
            <person name="Mikhailova N."/>
            <person name="Ovchinnikova G."/>
            <person name="Pagani I."/>
            <person name="Pati A."/>
            <person name="Goodwin L."/>
            <person name="Peters L."/>
            <person name="Pitluck S."/>
            <person name="Woyke T."/>
            <person name="Kerfeld C."/>
        </authorList>
    </citation>
    <scope>NUCLEOTIDE SEQUENCE [LARGE SCALE GENOMIC DNA]</scope>
    <source>
        <strain evidence="1 2">PCC 7203</strain>
    </source>
</reference>
<proteinExistence type="predicted"/>
<gene>
    <name evidence="1" type="ORF">Chro_3469</name>
</gene>
<evidence type="ECO:0000313" key="2">
    <source>
        <dbReference type="Proteomes" id="UP000010384"/>
    </source>
</evidence>
<evidence type="ECO:0000313" key="1">
    <source>
        <dbReference type="EMBL" id="AFY88927.1"/>
    </source>
</evidence>
<accession>K9U1G1</accession>
<dbReference type="HOGENOM" id="CLU_3326344_0_0_3"/>
<dbReference type="InParanoid" id="K9U1G1"/>
<dbReference type="Proteomes" id="UP000010384">
    <property type="component" value="Chromosome"/>
</dbReference>
<name>K9U1G1_CHRTP</name>
<dbReference type="KEGG" id="cthe:Chro_3469"/>